<feature type="compositionally biased region" description="Gly residues" evidence="5">
    <location>
        <begin position="380"/>
        <end position="391"/>
    </location>
</feature>
<feature type="compositionally biased region" description="Acidic residues" evidence="5">
    <location>
        <begin position="403"/>
        <end position="418"/>
    </location>
</feature>
<dbReference type="Pfam" id="PF08640">
    <property type="entry name" value="U3_assoc_6"/>
    <property type="match status" value="1"/>
</dbReference>
<keyword evidence="2" id="KW-0698">rRNA processing</keyword>
<feature type="compositionally biased region" description="Acidic residues" evidence="5">
    <location>
        <begin position="454"/>
        <end position="471"/>
    </location>
</feature>
<evidence type="ECO:0000256" key="4">
    <source>
        <dbReference type="ARBA" id="ARBA00023242"/>
    </source>
</evidence>
<evidence type="ECO:0000256" key="1">
    <source>
        <dbReference type="ARBA" id="ARBA00004604"/>
    </source>
</evidence>
<name>A0A7S4IRH2_9STRA</name>
<dbReference type="InterPro" id="IPR013949">
    <property type="entry name" value="Utp6"/>
</dbReference>
<dbReference type="InterPro" id="IPR055347">
    <property type="entry name" value="UTP6_N"/>
</dbReference>
<evidence type="ECO:0000313" key="7">
    <source>
        <dbReference type="EMBL" id="CAE2237587.1"/>
    </source>
</evidence>
<evidence type="ECO:0000259" key="6">
    <source>
        <dbReference type="Pfam" id="PF08640"/>
    </source>
</evidence>
<dbReference type="GO" id="GO:0030515">
    <property type="term" value="F:snoRNA binding"/>
    <property type="evidence" value="ECO:0007669"/>
    <property type="project" value="InterPro"/>
</dbReference>
<dbReference type="AlphaFoldDB" id="A0A7S4IRH2"/>
<reference evidence="7" key="1">
    <citation type="submission" date="2021-01" db="EMBL/GenBank/DDBJ databases">
        <authorList>
            <person name="Corre E."/>
            <person name="Pelletier E."/>
            <person name="Niang G."/>
            <person name="Scheremetjew M."/>
            <person name="Finn R."/>
            <person name="Kale V."/>
            <person name="Holt S."/>
            <person name="Cochrane G."/>
            <person name="Meng A."/>
            <person name="Brown T."/>
            <person name="Cohen L."/>
        </authorList>
    </citation>
    <scope>NUCLEOTIDE SEQUENCE</scope>
    <source>
        <strain evidence="7">Isolate 1302-5</strain>
    </source>
</reference>
<evidence type="ECO:0000256" key="2">
    <source>
        <dbReference type="ARBA" id="ARBA00022552"/>
    </source>
</evidence>
<feature type="region of interest" description="Disordered" evidence="5">
    <location>
        <begin position="193"/>
        <end position="221"/>
    </location>
</feature>
<sequence>MADSVQAILDSMVAPLRDLLDRGIFSQSELRSVVERRRRCEYLLARRHARKSDFLRYIEDETKLERLRKLRAGRRRRRLAEEEREERERRRDARGRGDGDDDEEEEEKERLERERRRKPSIGDGHVTKHVHFIFTRALWKWREDVELHRAHAEFARSAGTWGRLGRIFAEALQAHPKDESLWIEAASHEFFGPPGSLESDPNYDPDDPTDPRNSNNAKNLGGNVRSARVLLQRGLRANPSSRALWHQHFCLELHYVQKLRGRREILRLGLKGVGTLSEDGDETGDGGGDGEGAVSDSVPLVVYRNAIKAVPDDAAFRLHFVDLSRQFPEMDRVRTEIVRTIERDFGDSVEAWVARARYAAEGLSGEGNKISAGFLTSGKAGDGGVAEGGDGTSTKKRNRAQDDADSNDSEEEEREEDPVGAVLLEAVRRIPTSEMYLEAINTVLDRLRSRGGEDADDGEGIGDDEDEDVDSEAGRRDAALLGRLFDGASNAGVLEGGGKCSTDLVLARADYLLATGDARGAAGSLRSACVGDGNNNGKVESATTARADVWLRWADLLGRLEEAAAPLTGKEEGPGAEGVLRLAMERIPVRDPGHARVASALLRRLLLSPPPSFLALGNSGGAKATSAAERRRRDDEASELLGRVLLLAARSGGGGSGAGGAPADETSPRVDTPAELCLARLRSASLRGGLCAARRVYDPILFRSGYVKSCAGMGDDEVRSVSAFFEACLCAERAALAAEKAGAKKDEDSRRRVGCIYDAAIMFFREGGNTEGANHYRHRKGVDRALLK</sequence>
<comment type="subcellular location">
    <subcellularLocation>
        <location evidence="1">Nucleus</location>
        <location evidence="1">Nucleolus</location>
    </subcellularLocation>
</comment>
<organism evidence="7">
    <name type="scientific">Odontella aurita</name>
    <dbReference type="NCBI Taxonomy" id="265563"/>
    <lineage>
        <taxon>Eukaryota</taxon>
        <taxon>Sar</taxon>
        <taxon>Stramenopiles</taxon>
        <taxon>Ochrophyta</taxon>
        <taxon>Bacillariophyta</taxon>
        <taxon>Mediophyceae</taxon>
        <taxon>Biddulphiophycidae</taxon>
        <taxon>Eupodiscales</taxon>
        <taxon>Odontellaceae</taxon>
        <taxon>Odontella</taxon>
    </lineage>
</organism>
<keyword evidence="4" id="KW-0539">Nucleus</keyword>
<accession>A0A7S4IRH2</accession>
<evidence type="ECO:0000256" key="5">
    <source>
        <dbReference type="SAM" id="MobiDB-lite"/>
    </source>
</evidence>
<dbReference type="GO" id="GO:0034388">
    <property type="term" value="C:Pwp2p-containing subcomplex of 90S preribosome"/>
    <property type="evidence" value="ECO:0007669"/>
    <property type="project" value="TreeGrafter"/>
</dbReference>
<dbReference type="GO" id="GO:0000462">
    <property type="term" value="P:maturation of SSU-rRNA from tricistronic rRNA transcript (SSU-rRNA, 5.8S rRNA, LSU-rRNA)"/>
    <property type="evidence" value="ECO:0007669"/>
    <property type="project" value="InterPro"/>
</dbReference>
<dbReference type="PANTHER" id="PTHR23271">
    <property type="entry name" value="HEPATOCELLULAR CARCINOMA-ASSOCIATED ANTIGEN 66"/>
    <property type="match status" value="1"/>
</dbReference>
<feature type="region of interest" description="Disordered" evidence="5">
    <location>
        <begin position="449"/>
        <end position="473"/>
    </location>
</feature>
<dbReference type="EMBL" id="HBKQ01021361">
    <property type="protein sequence ID" value="CAE2237587.1"/>
    <property type="molecule type" value="Transcribed_RNA"/>
</dbReference>
<feature type="region of interest" description="Disordered" evidence="5">
    <location>
        <begin position="377"/>
        <end position="420"/>
    </location>
</feature>
<dbReference type="InterPro" id="IPR011990">
    <property type="entry name" value="TPR-like_helical_dom_sf"/>
</dbReference>
<dbReference type="GO" id="GO:0032040">
    <property type="term" value="C:small-subunit processome"/>
    <property type="evidence" value="ECO:0007669"/>
    <property type="project" value="TreeGrafter"/>
</dbReference>
<protein>
    <recommendedName>
        <fullName evidence="6">U3 small nucleolar RNA-associated protein 6 N-terminal domain-containing protein</fullName>
    </recommendedName>
</protein>
<evidence type="ECO:0000256" key="3">
    <source>
        <dbReference type="ARBA" id="ARBA00022737"/>
    </source>
</evidence>
<feature type="region of interest" description="Disordered" evidence="5">
    <location>
        <begin position="81"/>
        <end position="122"/>
    </location>
</feature>
<feature type="domain" description="U3 small nucleolar RNA-associated protein 6 N-terminal" evidence="6">
    <location>
        <begin position="9"/>
        <end position="83"/>
    </location>
</feature>
<dbReference type="PANTHER" id="PTHR23271:SF1">
    <property type="entry name" value="U3 SMALL NUCLEOLAR RNA-ASSOCIATED PROTEIN 6 HOMOLOG"/>
    <property type="match status" value="1"/>
</dbReference>
<gene>
    <name evidence="7" type="ORF">OAUR00152_LOCUS14485</name>
</gene>
<keyword evidence="3" id="KW-0677">Repeat</keyword>
<dbReference type="Gene3D" id="1.25.40.10">
    <property type="entry name" value="Tetratricopeptide repeat domain"/>
    <property type="match status" value="1"/>
</dbReference>
<proteinExistence type="predicted"/>
<feature type="compositionally biased region" description="Basic and acidic residues" evidence="5">
    <location>
        <begin position="86"/>
        <end position="98"/>
    </location>
</feature>